<proteinExistence type="inferred from homology"/>
<keyword evidence="2" id="KW-0812">Transmembrane</keyword>
<comment type="function">
    <text evidence="1">Probably involved in the RNA silencing pathway and required for the generation of small interfering RNAs (siRNAs).</text>
</comment>
<keyword evidence="1" id="KW-0808">Transferase</keyword>
<organism evidence="4 5">
    <name type="scientific">Quillaja saponaria</name>
    <name type="common">Soap bark tree</name>
    <dbReference type="NCBI Taxonomy" id="32244"/>
    <lineage>
        <taxon>Eukaryota</taxon>
        <taxon>Viridiplantae</taxon>
        <taxon>Streptophyta</taxon>
        <taxon>Embryophyta</taxon>
        <taxon>Tracheophyta</taxon>
        <taxon>Spermatophyta</taxon>
        <taxon>Magnoliopsida</taxon>
        <taxon>eudicotyledons</taxon>
        <taxon>Gunneridae</taxon>
        <taxon>Pentapetalae</taxon>
        <taxon>rosids</taxon>
        <taxon>fabids</taxon>
        <taxon>Fabales</taxon>
        <taxon>Quillajaceae</taxon>
        <taxon>Quillaja</taxon>
    </lineage>
</organism>
<sequence>MRRGAKLDRAFDVDVVVVVIVIVIWGIMNMLLAHFKRSESWMPNSVTSNVGDVNSREVRLPSDEKLEEELFELFLSTRFQPSYAVAEAAGSWVALMDRLLTPKNVSMEEQERGKKKLFKLIDIYYEALDAPKKGGKKVDVPKELKVDMFPHYMERDSSFYSTSVLGKIYDRVVSFQTDQHLTKGNVF</sequence>
<dbReference type="PANTHER" id="PTHR23079">
    <property type="entry name" value="RNA-DEPENDENT RNA POLYMERASE"/>
    <property type="match status" value="1"/>
</dbReference>
<gene>
    <name evidence="4" type="ORF">O6P43_003973</name>
</gene>
<feature type="domain" description="RDRP core" evidence="3">
    <location>
        <begin position="69"/>
        <end position="172"/>
    </location>
</feature>
<protein>
    <recommendedName>
        <fullName evidence="1">RNA-dependent RNA polymerase</fullName>
        <ecNumber evidence="1">2.7.7.48</ecNumber>
    </recommendedName>
</protein>
<keyword evidence="2" id="KW-1133">Transmembrane helix</keyword>
<name>A0AAD7VFN3_QUISA</name>
<dbReference type="GO" id="GO:0003723">
    <property type="term" value="F:RNA binding"/>
    <property type="evidence" value="ECO:0007669"/>
    <property type="project" value="UniProtKB-KW"/>
</dbReference>
<keyword evidence="2" id="KW-0472">Membrane</keyword>
<dbReference type="InterPro" id="IPR007855">
    <property type="entry name" value="RDRP"/>
</dbReference>
<keyword evidence="5" id="KW-1185">Reference proteome</keyword>
<reference evidence="4" key="1">
    <citation type="journal article" date="2023" name="Science">
        <title>Elucidation of the pathway for biosynthesis of saponin adjuvants from the soapbark tree.</title>
        <authorList>
            <person name="Reed J."/>
            <person name="Orme A."/>
            <person name="El-Demerdash A."/>
            <person name="Owen C."/>
            <person name="Martin L.B.B."/>
            <person name="Misra R.C."/>
            <person name="Kikuchi S."/>
            <person name="Rejzek M."/>
            <person name="Martin A.C."/>
            <person name="Harkess A."/>
            <person name="Leebens-Mack J."/>
            <person name="Louveau T."/>
            <person name="Stephenson M.J."/>
            <person name="Osbourn A."/>
        </authorList>
    </citation>
    <scope>NUCLEOTIDE SEQUENCE</scope>
    <source>
        <strain evidence="4">S10</strain>
    </source>
</reference>
<keyword evidence="1" id="KW-0694">RNA-binding</keyword>
<evidence type="ECO:0000313" key="4">
    <source>
        <dbReference type="EMBL" id="KAJ7973795.1"/>
    </source>
</evidence>
<dbReference type="EC" id="2.7.7.48" evidence="1"/>
<dbReference type="GO" id="GO:0031380">
    <property type="term" value="C:nuclear RNA-directed RNA polymerase complex"/>
    <property type="evidence" value="ECO:0007669"/>
    <property type="project" value="TreeGrafter"/>
</dbReference>
<dbReference type="Pfam" id="PF05183">
    <property type="entry name" value="RdRP"/>
    <property type="match status" value="1"/>
</dbReference>
<dbReference type="InterPro" id="IPR057596">
    <property type="entry name" value="RDRP_core"/>
</dbReference>
<dbReference type="PANTHER" id="PTHR23079:SF55">
    <property type="entry name" value="RNA-DIRECTED RNA POLYMERASE"/>
    <property type="match status" value="1"/>
</dbReference>
<comment type="caution">
    <text evidence="4">The sequence shown here is derived from an EMBL/GenBank/DDBJ whole genome shotgun (WGS) entry which is preliminary data.</text>
</comment>
<feature type="transmembrane region" description="Helical" evidence="2">
    <location>
        <begin position="15"/>
        <end position="35"/>
    </location>
</feature>
<dbReference type="GO" id="GO:0030422">
    <property type="term" value="P:siRNA processing"/>
    <property type="evidence" value="ECO:0007669"/>
    <property type="project" value="TreeGrafter"/>
</dbReference>
<comment type="catalytic activity">
    <reaction evidence="1">
        <text>RNA(n) + a ribonucleoside 5'-triphosphate = RNA(n+1) + diphosphate</text>
        <dbReference type="Rhea" id="RHEA:21248"/>
        <dbReference type="Rhea" id="RHEA-COMP:14527"/>
        <dbReference type="Rhea" id="RHEA-COMP:17342"/>
        <dbReference type="ChEBI" id="CHEBI:33019"/>
        <dbReference type="ChEBI" id="CHEBI:61557"/>
        <dbReference type="ChEBI" id="CHEBI:140395"/>
        <dbReference type="EC" id="2.7.7.48"/>
    </reaction>
</comment>
<dbReference type="EMBL" id="JARAOO010000003">
    <property type="protein sequence ID" value="KAJ7973795.1"/>
    <property type="molecule type" value="Genomic_DNA"/>
</dbReference>
<keyword evidence="1 4" id="KW-0696">RNA-directed RNA polymerase</keyword>
<keyword evidence="1" id="KW-0548">Nucleotidyltransferase</keyword>
<dbReference type="Proteomes" id="UP001163823">
    <property type="component" value="Chromosome 3"/>
</dbReference>
<evidence type="ECO:0000256" key="1">
    <source>
        <dbReference type="RuleBase" id="RU363098"/>
    </source>
</evidence>
<dbReference type="KEGG" id="qsa:O6P43_003973"/>
<evidence type="ECO:0000256" key="2">
    <source>
        <dbReference type="SAM" id="Phobius"/>
    </source>
</evidence>
<accession>A0AAD7VFN3</accession>
<evidence type="ECO:0000259" key="3">
    <source>
        <dbReference type="Pfam" id="PF05183"/>
    </source>
</evidence>
<comment type="similarity">
    <text evidence="1">Belongs to the RdRP family.</text>
</comment>
<dbReference type="GO" id="GO:0003968">
    <property type="term" value="F:RNA-directed RNA polymerase activity"/>
    <property type="evidence" value="ECO:0007669"/>
    <property type="project" value="UniProtKB-KW"/>
</dbReference>
<evidence type="ECO:0000313" key="5">
    <source>
        <dbReference type="Proteomes" id="UP001163823"/>
    </source>
</evidence>
<dbReference type="AlphaFoldDB" id="A0AAD7VFN3"/>
<keyword evidence="1" id="KW-0943">RNA-mediated gene silencing</keyword>